<protein>
    <recommendedName>
        <fullName evidence="2">Response regulatory domain-containing protein</fullName>
    </recommendedName>
</protein>
<dbReference type="SUPFAM" id="SSF52172">
    <property type="entry name" value="CheY-like"/>
    <property type="match status" value="1"/>
</dbReference>
<dbReference type="InterPro" id="IPR011006">
    <property type="entry name" value="CheY-like_superfamily"/>
</dbReference>
<dbReference type="Gene3D" id="3.40.50.2300">
    <property type="match status" value="1"/>
</dbReference>
<dbReference type="AlphaFoldDB" id="A0A2U8W9H9"/>
<reference evidence="4" key="1">
    <citation type="submission" date="2018-05" db="EMBL/GenBank/DDBJ databases">
        <title>Complete Genome Sequence of Methylobacterium sp. 17SD2-17.</title>
        <authorList>
            <person name="Srinivasan S."/>
        </authorList>
    </citation>
    <scope>NUCLEOTIDE SEQUENCE [LARGE SCALE GENOMIC DNA]</scope>
    <source>
        <strain evidence="4">17SD2-17</strain>
    </source>
</reference>
<proteinExistence type="predicted"/>
<feature type="domain" description="Response regulatory" evidence="2">
    <location>
        <begin position="12"/>
        <end position="121"/>
    </location>
</feature>
<feature type="modified residue" description="4-aspartylphosphate" evidence="1">
    <location>
        <position position="63"/>
    </location>
</feature>
<dbReference type="SMART" id="SM00448">
    <property type="entry name" value="REC"/>
    <property type="match status" value="1"/>
</dbReference>
<sequence>MTSATDPLASCRVLVVEDDYFLATDMRREFEASGPEVLGPVPRVEEALALIAATPRIDGAVLDVNLQEEMVYPVADALQARGVPFVFATGYEKTVIPDRYAGVKHCEKPLEAAQVAKALFA</sequence>
<keyword evidence="1" id="KW-0597">Phosphoprotein</keyword>
<dbReference type="RefSeq" id="WP_109893008.1">
    <property type="nucleotide sequence ID" value="NZ_CP029550.1"/>
</dbReference>
<dbReference type="InterPro" id="IPR001789">
    <property type="entry name" value="Sig_transdc_resp-reg_receiver"/>
</dbReference>
<dbReference type="GO" id="GO:0000160">
    <property type="term" value="P:phosphorelay signal transduction system"/>
    <property type="evidence" value="ECO:0007669"/>
    <property type="project" value="InterPro"/>
</dbReference>
<dbReference type="Proteomes" id="UP000245926">
    <property type="component" value="Chromosome"/>
</dbReference>
<name>A0A2U8W9H9_9HYPH</name>
<evidence type="ECO:0000256" key="1">
    <source>
        <dbReference type="PROSITE-ProRule" id="PRU00169"/>
    </source>
</evidence>
<evidence type="ECO:0000313" key="3">
    <source>
        <dbReference type="EMBL" id="AWN42803.1"/>
    </source>
</evidence>
<gene>
    <name evidence="3" type="ORF">DK389_22745</name>
</gene>
<accession>A0A2U8W9H9</accession>
<keyword evidence="4" id="KW-1185">Reference proteome</keyword>
<evidence type="ECO:0000313" key="4">
    <source>
        <dbReference type="Proteomes" id="UP000245926"/>
    </source>
</evidence>
<dbReference type="OrthoDB" id="582170at2"/>
<organism evidence="3 4">
    <name type="scientific">Methylobacterium durans</name>
    <dbReference type="NCBI Taxonomy" id="2202825"/>
    <lineage>
        <taxon>Bacteria</taxon>
        <taxon>Pseudomonadati</taxon>
        <taxon>Pseudomonadota</taxon>
        <taxon>Alphaproteobacteria</taxon>
        <taxon>Hyphomicrobiales</taxon>
        <taxon>Methylobacteriaceae</taxon>
        <taxon>Methylobacterium</taxon>
    </lineage>
</organism>
<dbReference type="PROSITE" id="PS50110">
    <property type="entry name" value="RESPONSE_REGULATORY"/>
    <property type="match status" value="1"/>
</dbReference>
<evidence type="ECO:0000259" key="2">
    <source>
        <dbReference type="PROSITE" id="PS50110"/>
    </source>
</evidence>
<dbReference type="KEGG" id="mets:DK389_22745"/>
<dbReference type="EMBL" id="CP029550">
    <property type="protein sequence ID" value="AWN42803.1"/>
    <property type="molecule type" value="Genomic_DNA"/>
</dbReference>